<accession>A0A1I7THZ8</accession>
<dbReference type="Pfam" id="PF07735">
    <property type="entry name" value="FBA_2"/>
    <property type="match status" value="1"/>
</dbReference>
<dbReference type="InterPro" id="IPR012885">
    <property type="entry name" value="F-box_Sdz-33"/>
</dbReference>
<evidence type="ECO:0000313" key="2">
    <source>
        <dbReference type="Proteomes" id="UP000095282"/>
    </source>
</evidence>
<dbReference type="Proteomes" id="UP000095282">
    <property type="component" value="Unplaced"/>
</dbReference>
<dbReference type="PANTHER" id="PTHR21503:SF8">
    <property type="entry name" value="F-BOX ASSOCIATED DOMAIN-CONTAINING PROTEIN-RELATED"/>
    <property type="match status" value="1"/>
</dbReference>
<dbReference type="AlphaFoldDB" id="A0A1I7THZ8"/>
<organism evidence="2 3">
    <name type="scientific">Caenorhabditis tropicalis</name>
    <dbReference type="NCBI Taxonomy" id="1561998"/>
    <lineage>
        <taxon>Eukaryota</taxon>
        <taxon>Metazoa</taxon>
        <taxon>Ecdysozoa</taxon>
        <taxon>Nematoda</taxon>
        <taxon>Chromadorea</taxon>
        <taxon>Rhabditida</taxon>
        <taxon>Rhabditina</taxon>
        <taxon>Rhabditomorpha</taxon>
        <taxon>Rhabditoidea</taxon>
        <taxon>Rhabditidae</taxon>
        <taxon>Peloderinae</taxon>
        <taxon>Caenorhabditis</taxon>
    </lineage>
</organism>
<evidence type="ECO:0000259" key="1">
    <source>
        <dbReference type="Pfam" id="PF07735"/>
    </source>
</evidence>
<proteinExistence type="predicted"/>
<protein>
    <submittedName>
        <fullName evidence="3">FBA_2 domain-containing protein</fullName>
    </submittedName>
</protein>
<feature type="domain" description="Sdz-33 F-box" evidence="1">
    <location>
        <begin position="165"/>
        <end position="209"/>
    </location>
</feature>
<keyword evidence="2" id="KW-1185">Reference proteome</keyword>
<name>A0A1I7THZ8_9PELO</name>
<sequence length="291" mass="33820">MSSTSSSTSFQMDQFTLFRLPTVAISEIMKMFPLLEITMLSMCSKRSCGWIKAFRIRRNDLAIIVELDEEESVSVLNSEEEKVKFIIKSSKSVGIGDLVCPMESQVSIMEWVTKKRLKQYIIWLDEISDTAAEYLLSKINLSKRVFIKFKASSSFKTNLKFEGWSLVLYQSNWFSLDNLLSIKHSVLYVAESKLTNMDMNLFLKHWISSDLKFRSVSIVLREEVRYDDLLNGIPFEELTDPVQRFCYTDFHPTTVSGGYDIKRNDGVTATIVTERPHTRNEYFLMYVWDQC</sequence>
<dbReference type="PANTHER" id="PTHR21503">
    <property type="entry name" value="F-BOX-CONTAINING HYPOTHETICAL PROTEIN C.ELEGANS"/>
    <property type="match status" value="1"/>
</dbReference>
<reference evidence="3" key="1">
    <citation type="submission" date="2016-11" db="UniProtKB">
        <authorList>
            <consortium name="WormBaseParasite"/>
        </authorList>
    </citation>
    <scope>IDENTIFICATION</scope>
</reference>
<evidence type="ECO:0000313" key="3">
    <source>
        <dbReference type="WBParaSite" id="Csp11.Scaffold620.g6119.t2"/>
    </source>
</evidence>
<dbReference type="WBParaSite" id="Csp11.Scaffold620.g6119.t2">
    <property type="protein sequence ID" value="Csp11.Scaffold620.g6119.t2"/>
    <property type="gene ID" value="Csp11.Scaffold620.g6119"/>
</dbReference>